<dbReference type="OrthoDB" id="4131546at2"/>
<accession>A0A1C6SSI2</accession>
<dbReference type="InterPro" id="IPR036390">
    <property type="entry name" value="WH_DNA-bd_sf"/>
</dbReference>
<dbReference type="EMBL" id="FMHV01000002">
    <property type="protein sequence ID" value="SCL32213.1"/>
    <property type="molecule type" value="Genomic_DNA"/>
</dbReference>
<keyword evidence="7" id="KW-1185">Reference proteome</keyword>
<evidence type="ECO:0000313" key="7">
    <source>
        <dbReference type="Proteomes" id="UP000199413"/>
    </source>
</evidence>
<gene>
    <name evidence="6" type="ORF">GA0070624_4421</name>
</gene>
<dbReference type="FunFam" id="1.10.10.10:FF:000001">
    <property type="entry name" value="LysR family transcriptional regulator"/>
    <property type="match status" value="1"/>
</dbReference>
<dbReference type="GO" id="GO:0003677">
    <property type="term" value="F:DNA binding"/>
    <property type="evidence" value="ECO:0007669"/>
    <property type="project" value="UniProtKB-KW"/>
</dbReference>
<evidence type="ECO:0000256" key="3">
    <source>
        <dbReference type="ARBA" id="ARBA00023125"/>
    </source>
</evidence>
<dbReference type="RefSeq" id="WP_091343966.1">
    <property type="nucleotide sequence ID" value="NZ_FMHV01000002.1"/>
</dbReference>
<feature type="domain" description="HTH lysR-type" evidence="5">
    <location>
        <begin position="2"/>
        <end position="59"/>
    </location>
</feature>
<reference evidence="7" key="1">
    <citation type="submission" date="2016-06" db="EMBL/GenBank/DDBJ databases">
        <authorList>
            <person name="Varghese N."/>
            <person name="Submissions Spin"/>
        </authorList>
    </citation>
    <scope>NUCLEOTIDE SEQUENCE [LARGE SCALE GENOMIC DNA]</scope>
    <source>
        <strain evidence="7">DSM 45431</strain>
    </source>
</reference>
<dbReference type="InterPro" id="IPR011991">
    <property type="entry name" value="ArsR-like_HTH"/>
</dbReference>
<keyword evidence="2" id="KW-0805">Transcription regulation</keyword>
<dbReference type="PROSITE" id="PS50931">
    <property type="entry name" value="HTH_LYSR"/>
    <property type="match status" value="1"/>
</dbReference>
<protein>
    <submittedName>
        <fullName evidence="6">DNA-binding transcriptional regulator, LysR family</fullName>
    </submittedName>
</protein>
<dbReference type="CDD" id="cd00090">
    <property type="entry name" value="HTH_ARSR"/>
    <property type="match status" value="1"/>
</dbReference>
<dbReference type="Pfam" id="PF03466">
    <property type="entry name" value="LysR_substrate"/>
    <property type="match status" value="1"/>
</dbReference>
<sequence>MLDVRRLQVLRAVVASGSVSAAARHLGYTPSAVSQQLAVLEREAGVVLLERTGRGVRATDAGRLLSGYAAVISRQVAEAETALADLRAGRTGRVVVRYFATAGARLVAPAVAALRREHPGVRVELGLTGVEDPLPELVDGRVDVVLVVRSGAARPVDGVRFTHLCDDAYDAVLPRTHPLAGRPVLALAELAREPWVGCEPPGPCRDAVLDACAAAGFSPDVVVESEDYTTAQGFVAAGLGVSLVPRIALGSPDPQVVVREVGNPRPVRSIHVAVRDAAPLSPGVRGLVAALRRAAAG</sequence>
<dbReference type="GO" id="GO:0032993">
    <property type="term" value="C:protein-DNA complex"/>
    <property type="evidence" value="ECO:0007669"/>
    <property type="project" value="TreeGrafter"/>
</dbReference>
<evidence type="ECO:0000256" key="1">
    <source>
        <dbReference type="ARBA" id="ARBA00009437"/>
    </source>
</evidence>
<dbReference type="PANTHER" id="PTHR30346:SF29">
    <property type="entry name" value="LYSR SUBSTRATE-BINDING"/>
    <property type="match status" value="1"/>
</dbReference>
<proteinExistence type="inferred from homology"/>
<evidence type="ECO:0000256" key="4">
    <source>
        <dbReference type="ARBA" id="ARBA00023163"/>
    </source>
</evidence>
<dbReference type="AlphaFoldDB" id="A0A1C6SSI2"/>
<dbReference type="Gene3D" id="3.40.190.10">
    <property type="entry name" value="Periplasmic binding protein-like II"/>
    <property type="match status" value="2"/>
</dbReference>
<evidence type="ECO:0000313" key="6">
    <source>
        <dbReference type="EMBL" id="SCL32213.1"/>
    </source>
</evidence>
<keyword evidence="3 6" id="KW-0238">DNA-binding</keyword>
<dbReference type="InterPro" id="IPR036388">
    <property type="entry name" value="WH-like_DNA-bd_sf"/>
</dbReference>
<keyword evidence="4" id="KW-0804">Transcription</keyword>
<dbReference type="STRING" id="568872.GA0070624_4421"/>
<organism evidence="6 7">
    <name type="scientific">Micromonospora rhizosphaerae</name>
    <dbReference type="NCBI Taxonomy" id="568872"/>
    <lineage>
        <taxon>Bacteria</taxon>
        <taxon>Bacillati</taxon>
        <taxon>Actinomycetota</taxon>
        <taxon>Actinomycetes</taxon>
        <taxon>Micromonosporales</taxon>
        <taxon>Micromonosporaceae</taxon>
        <taxon>Micromonospora</taxon>
    </lineage>
</organism>
<dbReference type="InterPro" id="IPR000847">
    <property type="entry name" value="LysR_HTH_N"/>
</dbReference>
<dbReference type="PANTHER" id="PTHR30346">
    <property type="entry name" value="TRANSCRIPTIONAL DUAL REGULATOR HCAR-RELATED"/>
    <property type="match status" value="1"/>
</dbReference>
<dbReference type="Gene3D" id="1.10.10.10">
    <property type="entry name" value="Winged helix-like DNA-binding domain superfamily/Winged helix DNA-binding domain"/>
    <property type="match status" value="1"/>
</dbReference>
<evidence type="ECO:0000256" key="2">
    <source>
        <dbReference type="ARBA" id="ARBA00023015"/>
    </source>
</evidence>
<dbReference type="Pfam" id="PF00126">
    <property type="entry name" value="HTH_1"/>
    <property type="match status" value="1"/>
</dbReference>
<name>A0A1C6SSI2_9ACTN</name>
<dbReference type="SUPFAM" id="SSF53850">
    <property type="entry name" value="Periplasmic binding protein-like II"/>
    <property type="match status" value="1"/>
</dbReference>
<dbReference type="InterPro" id="IPR005119">
    <property type="entry name" value="LysR_subst-bd"/>
</dbReference>
<evidence type="ECO:0000259" key="5">
    <source>
        <dbReference type="PROSITE" id="PS50931"/>
    </source>
</evidence>
<comment type="similarity">
    <text evidence="1">Belongs to the LysR transcriptional regulatory family.</text>
</comment>
<dbReference type="GO" id="GO:0003700">
    <property type="term" value="F:DNA-binding transcription factor activity"/>
    <property type="evidence" value="ECO:0007669"/>
    <property type="project" value="InterPro"/>
</dbReference>
<dbReference type="CDD" id="cd08423">
    <property type="entry name" value="PBP2_LTTR_like_6"/>
    <property type="match status" value="1"/>
</dbReference>
<dbReference type="SUPFAM" id="SSF46785">
    <property type="entry name" value="Winged helix' DNA-binding domain"/>
    <property type="match status" value="1"/>
</dbReference>
<dbReference type="Proteomes" id="UP000199413">
    <property type="component" value="Unassembled WGS sequence"/>
</dbReference>